<dbReference type="eggNOG" id="ENOG503368M">
    <property type="taxonomic scope" value="Bacteria"/>
</dbReference>
<proteinExistence type="predicted"/>
<name>E0RZL9_BUTPB</name>
<reference evidence="1 2" key="1">
    <citation type="journal article" date="2010" name="PLoS ONE">
        <title>The glycobiome of the rumen bacterium Butyrivibrio proteoclasticus B316(T) highlights adaptation to a polysaccharide-rich environment.</title>
        <authorList>
            <person name="Kelly W.J."/>
            <person name="Leahy S.C."/>
            <person name="Altermann E."/>
            <person name="Yeoman C.J."/>
            <person name="Dunne J.C."/>
            <person name="Kong Z."/>
            <person name="Pacheco D.M."/>
            <person name="Li D."/>
            <person name="Noel S.J."/>
            <person name="Moon C.D."/>
            <person name="Cookson A.L."/>
            <person name="Attwood G.T."/>
        </authorList>
    </citation>
    <scope>NUCLEOTIDE SEQUENCE [LARGE SCALE GENOMIC DNA]</scope>
    <source>
        <strain evidence="2">ATCC 51982 / DSM 14932 / B316</strain>
    </source>
</reference>
<dbReference type="Gene3D" id="3.40.109.40">
    <property type="match status" value="1"/>
</dbReference>
<dbReference type="Proteomes" id="UP000001299">
    <property type="component" value="Chromosome 1"/>
</dbReference>
<dbReference type="EMBL" id="CP001810">
    <property type="protein sequence ID" value="ADL35135.1"/>
    <property type="molecule type" value="Genomic_DNA"/>
</dbReference>
<dbReference type="AlphaFoldDB" id="E0RZL9"/>
<dbReference type="KEGG" id="bpb:bpr_I2402"/>
<dbReference type="RefSeq" id="WP_013281788.1">
    <property type="nucleotide sequence ID" value="NC_014387.1"/>
</dbReference>
<dbReference type="STRING" id="515622.bpr_I2402"/>
<dbReference type="SUPFAM" id="SSF56507">
    <property type="entry name" value="Methionine synthase activation domain-like"/>
    <property type="match status" value="1"/>
</dbReference>
<dbReference type="InterPro" id="IPR037010">
    <property type="entry name" value="VitB12-dep_Met_synth_activ_sf"/>
</dbReference>
<evidence type="ECO:0000313" key="2">
    <source>
        <dbReference type="Proteomes" id="UP000001299"/>
    </source>
</evidence>
<protein>
    <submittedName>
        <fullName evidence="1">Vitamin B12 dependent methionine synthase activation domain-containing protein</fullName>
    </submittedName>
</protein>
<dbReference type="GO" id="GO:0008705">
    <property type="term" value="F:methionine synthase activity"/>
    <property type="evidence" value="ECO:0007669"/>
    <property type="project" value="InterPro"/>
</dbReference>
<keyword evidence="2" id="KW-1185">Reference proteome</keyword>
<evidence type="ECO:0000313" key="1">
    <source>
        <dbReference type="EMBL" id="ADL35135.1"/>
    </source>
</evidence>
<gene>
    <name evidence="1" type="ordered locus">bpr_I2402</name>
</gene>
<accession>E0RZL9</accession>
<organism evidence="1 2">
    <name type="scientific">Butyrivibrio proteoclasticus (strain ATCC 51982 / DSM 14932 / B316)</name>
    <name type="common">Clostridium proteoclasticum</name>
    <dbReference type="NCBI Taxonomy" id="515622"/>
    <lineage>
        <taxon>Bacteria</taxon>
        <taxon>Bacillati</taxon>
        <taxon>Bacillota</taxon>
        <taxon>Clostridia</taxon>
        <taxon>Lachnospirales</taxon>
        <taxon>Lachnospiraceae</taxon>
        <taxon>Butyrivibrio</taxon>
    </lineage>
</organism>
<dbReference type="HOGENOM" id="CLU_1203584_0_0_9"/>
<sequence length="204" mass="23530">MNFIPLSVSLDESCISDFIRRYHFEEKDKNDIFRLYKQVMPRIHAEFHYVIKSSGSVLEFDDKYDEKEDCSEEQAVVIATLGQAFDEYQENLLTRGDIHKGYMLDCIGLELLWAAYDEIDKKLHEITGKYAGNYIFTGDNTLPMSEVPRLMGFLGQKVVTYNEAYAMIPKKSVLFVVPLLDESQKKSNRCSCCNNVNCNMRDTA</sequence>